<proteinExistence type="predicted"/>
<keyword evidence="1" id="KW-0175">Coiled coil</keyword>
<protein>
    <submittedName>
        <fullName evidence="2">Uncharacterized protein</fullName>
    </submittedName>
</protein>
<reference evidence="2" key="1">
    <citation type="submission" date="2006-10" db="EMBL/GenBank/DDBJ databases">
        <authorList>
            <person name="Amadeo P."/>
            <person name="Zhao Q."/>
            <person name="Wortman J."/>
            <person name="Fraser-Liggett C."/>
            <person name="Carlton J."/>
        </authorList>
    </citation>
    <scope>NUCLEOTIDE SEQUENCE</scope>
    <source>
        <strain evidence="2">G3</strain>
    </source>
</reference>
<dbReference type="SMR" id="A2DBA2"/>
<dbReference type="Proteomes" id="UP000001542">
    <property type="component" value="Unassembled WGS sequence"/>
</dbReference>
<dbReference type="VEuPathDB" id="TrichDB:TVAGG3_0508720"/>
<dbReference type="InParanoid" id="A2DBA2"/>
<feature type="coiled-coil region" evidence="1">
    <location>
        <begin position="390"/>
        <end position="417"/>
    </location>
</feature>
<dbReference type="VEuPathDB" id="TrichDB:TVAG_379110"/>
<dbReference type="AlphaFoldDB" id="A2DBA2"/>
<evidence type="ECO:0000313" key="3">
    <source>
        <dbReference type="Proteomes" id="UP000001542"/>
    </source>
</evidence>
<keyword evidence="3" id="KW-1185">Reference proteome</keyword>
<reference evidence="2" key="2">
    <citation type="journal article" date="2007" name="Science">
        <title>Draft genome sequence of the sexually transmitted pathogen Trichomonas vaginalis.</title>
        <authorList>
            <person name="Carlton J.M."/>
            <person name="Hirt R.P."/>
            <person name="Silva J.C."/>
            <person name="Delcher A.L."/>
            <person name="Schatz M."/>
            <person name="Zhao Q."/>
            <person name="Wortman J.R."/>
            <person name="Bidwell S.L."/>
            <person name="Alsmark U.C.M."/>
            <person name="Besteiro S."/>
            <person name="Sicheritz-Ponten T."/>
            <person name="Noel C.J."/>
            <person name="Dacks J.B."/>
            <person name="Foster P.G."/>
            <person name="Simillion C."/>
            <person name="Van de Peer Y."/>
            <person name="Miranda-Saavedra D."/>
            <person name="Barton G.J."/>
            <person name="Westrop G.D."/>
            <person name="Mueller S."/>
            <person name="Dessi D."/>
            <person name="Fiori P.L."/>
            <person name="Ren Q."/>
            <person name="Paulsen I."/>
            <person name="Zhang H."/>
            <person name="Bastida-Corcuera F.D."/>
            <person name="Simoes-Barbosa A."/>
            <person name="Brown M.T."/>
            <person name="Hayes R.D."/>
            <person name="Mukherjee M."/>
            <person name="Okumura C.Y."/>
            <person name="Schneider R."/>
            <person name="Smith A.J."/>
            <person name="Vanacova S."/>
            <person name="Villalvazo M."/>
            <person name="Haas B.J."/>
            <person name="Pertea M."/>
            <person name="Feldblyum T.V."/>
            <person name="Utterback T.R."/>
            <person name="Shu C.L."/>
            <person name="Osoegawa K."/>
            <person name="de Jong P.J."/>
            <person name="Hrdy I."/>
            <person name="Horvathova L."/>
            <person name="Zubacova Z."/>
            <person name="Dolezal P."/>
            <person name="Malik S.B."/>
            <person name="Logsdon J.M. Jr."/>
            <person name="Henze K."/>
            <person name="Gupta A."/>
            <person name="Wang C.C."/>
            <person name="Dunne R.L."/>
            <person name="Upcroft J.A."/>
            <person name="Upcroft P."/>
            <person name="White O."/>
            <person name="Salzberg S.L."/>
            <person name="Tang P."/>
            <person name="Chiu C.-H."/>
            <person name="Lee Y.-S."/>
            <person name="Embley T.M."/>
            <person name="Coombs G.H."/>
            <person name="Mottram J.C."/>
            <person name="Tachezy J."/>
            <person name="Fraser-Liggett C.M."/>
            <person name="Johnson P.J."/>
        </authorList>
    </citation>
    <scope>NUCLEOTIDE SEQUENCE [LARGE SCALE GENOMIC DNA]</scope>
    <source>
        <strain evidence="2">G3</strain>
    </source>
</reference>
<accession>A2DBA2</accession>
<evidence type="ECO:0000313" key="2">
    <source>
        <dbReference type="EMBL" id="EAY22432.1"/>
    </source>
</evidence>
<name>A2DBA2_TRIV3</name>
<organism evidence="2 3">
    <name type="scientific">Trichomonas vaginalis (strain ATCC PRA-98 / G3)</name>
    <dbReference type="NCBI Taxonomy" id="412133"/>
    <lineage>
        <taxon>Eukaryota</taxon>
        <taxon>Metamonada</taxon>
        <taxon>Parabasalia</taxon>
        <taxon>Trichomonadida</taxon>
        <taxon>Trichomonadidae</taxon>
        <taxon>Trichomonas</taxon>
    </lineage>
</organism>
<dbReference type="RefSeq" id="XP_001583418.1">
    <property type="nucleotide sequence ID" value="XM_001583368.1"/>
</dbReference>
<gene>
    <name evidence="2" type="ORF">TVAG_379110</name>
</gene>
<dbReference type="KEGG" id="tva:5467987"/>
<dbReference type="EMBL" id="DS113184">
    <property type="protein sequence ID" value="EAY22432.1"/>
    <property type="molecule type" value="Genomic_DNA"/>
</dbReference>
<sequence length="428" mass="50861">MEYKENIDTNTQRDIENTQLDAQKDYYLFESFATQLKFLTVSREMLTNAIKLFNSKIQSDIDSFPNISFLPEIFVQEFTKFMHENFFNDSEPMKEFFATLKILISNAESFNFLVVIGIFDEISSAFENGENVLTFIEIFDLITEISENYPDAIEYFEKIDYFSSLKYWITQQGTEEHYLRFFSSNISENSTDNYILQFLQIITMTIQFDHVQNPENYIYSLSTLFSVDFSDYVKSQLENNQIIIDFILKTMMQQEYSDVCIPFITNLPGKINIDYDPFIANLMILWNEKIQPQYILQFFIELMINFETKNFVHDLIPILVEIPQYYSSLEFDSKDVCKFFIIICLLNLPKSDFGSFMTEEFQEILIEMHEVTKYQNQLYKVYLRIVTEINQDFRNKLENIAEDIADEEINEEEEDSEYQDLILQVLSN</sequence>
<evidence type="ECO:0000256" key="1">
    <source>
        <dbReference type="SAM" id="Coils"/>
    </source>
</evidence>